<evidence type="ECO:0000313" key="3">
    <source>
        <dbReference type="Proteomes" id="UP001178508"/>
    </source>
</evidence>
<protein>
    <submittedName>
        <fullName evidence="2">Uncharacterized protein</fullName>
    </submittedName>
</protein>
<sequence length="180" mass="20732">MTDVHKLKVKLEEKEKKITELEGKVENLEKLDKRAEDLELSTRKEDVIISGLDVKPRTYATAARSGAGGDEGLRVEDQEWLETKDRKAKHTIIIRFVNRKHKTDLLMQGRKLKGTSVYMNEHLTAKNAEIAKEARLLRKDGKIKATWARDCKVLIRLNGPSPEAEKVMMIKELEQLEPYR</sequence>
<dbReference type="AlphaFoldDB" id="A0AAV1F8J4"/>
<evidence type="ECO:0000313" key="2">
    <source>
        <dbReference type="EMBL" id="CAJ1057666.1"/>
    </source>
</evidence>
<dbReference type="Proteomes" id="UP001178508">
    <property type="component" value="Chromosome 5"/>
</dbReference>
<name>A0AAV1F8J4_XYRNO</name>
<organism evidence="2 3">
    <name type="scientific">Xyrichtys novacula</name>
    <name type="common">Pearly razorfish</name>
    <name type="synonym">Hemipteronotus novacula</name>
    <dbReference type="NCBI Taxonomy" id="13765"/>
    <lineage>
        <taxon>Eukaryota</taxon>
        <taxon>Metazoa</taxon>
        <taxon>Chordata</taxon>
        <taxon>Craniata</taxon>
        <taxon>Vertebrata</taxon>
        <taxon>Euteleostomi</taxon>
        <taxon>Actinopterygii</taxon>
        <taxon>Neopterygii</taxon>
        <taxon>Teleostei</taxon>
        <taxon>Neoteleostei</taxon>
        <taxon>Acanthomorphata</taxon>
        <taxon>Eupercaria</taxon>
        <taxon>Labriformes</taxon>
        <taxon>Labridae</taxon>
        <taxon>Xyrichtys</taxon>
    </lineage>
</organism>
<keyword evidence="3" id="KW-1185">Reference proteome</keyword>
<accession>A0AAV1F8J4</accession>
<evidence type="ECO:0000256" key="1">
    <source>
        <dbReference type="SAM" id="Coils"/>
    </source>
</evidence>
<gene>
    <name evidence="2" type="ORF">XNOV1_A014098</name>
</gene>
<dbReference type="EMBL" id="OY660868">
    <property type="protein sequence ID" value="CAJ1057666.1"/>
    <property type="molecule type" value="Genomic_DNA"/>
</dbReference>
<keyword evidence="1" id="KW-0175">Coiled coil</keyword>
<reference evidence="2" key="1">
    <citation type="submission" date="2023-08" db="EMBL/GenBank/DDBJ databases">
        <authorList>
            <person name="Alioto T."/>
            <person name="Alioto T."/>
            <person name="Gomez Garrido J."/>
        </authorList>
    </citation>
    <scope>NUCLEOTIDE SEQUENCE</scope>
</reference>
<feature type="coiled-coil region" evidence="1">
    <location>
        <begin position="4"/>
        <end position="41"/>
    </location>
</feature>
<proteinExistence type="predicted"/>